<evidence type="ECO:0000313" key="2">
    <source>
        <dbReference type="Proteomes" id="UP000032142"/>
    </source>
</evidence>
<sequence length="113" mass="12495">MINTETPCNFCQEATTNLKVPNLLIVTPCMNQYLTIEKCATYFASISQHQGSNPCTIATTLQNNQLPFSSNFPTIFWSDLNRVLLLFPVATAGIGHSFPHFFLAVKKLPSISA</sequence>
<protein>
    <submittedName>
        <fullName evidence="1">Transcriptional adapter ADA2a-like protein</fullName>
    </submittedName>
</protein>
<dbReference type="Proteomes" id="UP000032142">
    <property type="component" value="Unassembled WGS sequence"/>
</dbReference>
<dbReference type="AlphaFoldDB" id="A0A0B0NQB2"/>
<evidence type="ECO:0000313" key="1">
    <source>
        <dbReference type="EMBL" id="KHG15050.1"/>
    </source>
</evidence>
<reference evidence="2" key="1">
    <citation type="submission" date="2014-09" db="EMBL/GenBank/DDBJ databases">
        <authorList>
            <person name="Mudge J."/>
            <person name="Ramaraj T."/>
            <person name="Lindquist I.E."/>
            <person name="Bharti A.K."/>
            <person name="Sundararajan A."/>
            <person name="Cameron C.T."/>
            <person name="Woodward J.E."/>
            <person name="May G.D."/>
            <person name="Brubaker C."/>
            <person name="Broadhvest J."/>
            <person name="Wilkins T.A."/>
        </authorList>
    </citation>
    <scope>NUCLEOTIDE SEQUENCE</scope>
    <source>
        <strain evidence="2">cv. AKA8401</strain>
    </source>
</reference>
<name>A0A0B0NQB2_GOSAR</name>
<proteinExistence type="predicted"/>
<keyword evidence="2" id="KW-1185">Reference proteome</keyword>
<dbReference type="EMBL" id="KN402852">
    <property type="protein sequence ID" value="KHG15050.1"/>
    <property type="molecule type" value="Genomic_DNA"/>
</dbReference>
<organism evidence="1 2">
    <name type="scientific">Gossypium arboreum</name>
    <name type="common">Tree cotton</name>
    <name type="synonym">Gossypium nanking</name>
    <dbReference type="NCBI Taxonomy" id="29729"/>
    <lineage>
        <taxon>Eukaryota</taxon>
        <taxon>Viridiplantae</taxon>
        <taxon>Streptophyta</taxon>
        <taxon>Embryophyta</taxon>
        <taxon>Tracheophyta</taxon>
        <taxon>Spermatophyta</taxon>
        <taxon>Magnoliopsida</taxon>
        <taxon>eudicotyledons</taxon>
        <taxon>Gunneridae</taxon>
        <taxon>Pentapetalae</taxon>
        <taxon>rosids</taxon>
        <taxon>malvids</taxon>
        <taxon>Malvales</taxon>
        <taxon>Malvaceae</taxon>
        <taxon>Malvoideae</taxon>
        <taxon>Gossypium</taxon>
    </lineage>
</organism>
<gene>
    <name evidence="1" type="ORF">F383_01069</name>
</gene>
<accession>A0A0B0NQB2</accession>